<evidence type="ECO:0000313" key="2">
    <source>
        <dbReference type="EMBL" id="OJA14850.1"/>
    </source>
</evidence>
<feature type="compositionally biased region" description="Basic and acidic residues" evidence="1">
    <location>
        <begin position="132"/>
        <end position="141"/>
    </location>
</feature>
<proteinExistence type="predicted"/>
<sequence length="512" mass="54827">MLLRRFPWAVPDRERDNSFKAFVEAEGSNPLPPLKFKSKSKRKREFDGMKPASLEPPTVPPSPAVSPPASPKPTQDDRGTSMDVPSINADGLFCTTQPLLDDTKSVLSTTSRYTTTTLAFTSSSSQAASDAGSEHSPRRRAMEMGLPSPGARTTTLPAMLPSAPGDVNVVEEADKSVLMFGRPSVSTESLPVFGRAESPEGIGKEDRGGSANVNVNVNVNGIVQGKEPKRRDFAQETRGAKIDGAEAPSIPAPSASRNASSGPSATPAAATSSSPSPPPSPHRPQMASPAKRARSTSISSPNSIFRLLPRETRPALRRMLCVDPAMRTTMGELLWGRRGSGAIVALAEGEECVCEVESEEEEDQEGNEDDEWPEDDEDGDEWVRSIETCTESGGPKHRPEGSLEGVALLADSAYAHSPILFPRRSTLVFLLRVNHSRPPIPSSVYLHPPPFIVDTLIIVQLHPDRLLARSLSAPRVLVLAALLCPLHAPLLVSSVHPVLACAPVHSPSFQLA</sequence>
<feature type="compositionally biased region" description="Low complexity" evidence="1">
    <location>
        <begin position="121"/>
        <end position="131"/>
    </location>
</feature>
<evidence type="ECO:0000256" key="1">
    <source>
        <dbReference type="SAM" id="MobiDB-lite"/>
    </source>
</evidence>
<evidence type="ECO:0000313" key="3">
    <source>
        <dbReference type="Proteomes" id="UP000183567"/>
    </source>
</evidence>
<feature type="region of interest" description="Disordered" evidence="1">
    <location>
        <begin position="239"/>
        <end position="306"/>
    </location>
</feature>
<reference evidence="2 3" key="1">
    <citation type="submission" date="2016-03" db="EMBL/GenBank/DDBJ databases">
        <title>Comparative genomics of the ectomycorrhizal sister species Rhizopogon vinicolor and Rhizopogon vesiculosus (Basidiomycota: Boletales) reveals a divergence of the mating type B locus.</title>
        <authorList>
            <person name="Mujic A.B."/>
            <person name="Kuo A."/>
            <person name="Tritt A."/>
            <person name="Lipzen A."/>
            <person name="Chen C."/>
            <person name="Johnson J."/>
            <person name="Sharma A."/>
            <person name="Barry K."/>
            <person name="Grigoriev I.V."/>
            <person name="Spatafora J.W."/>
        </authorList>
    </citation>
    <scope>NUCLEOTIDE SEQUENCE [LARGE SCALE GENOMIC DNA]</scope>
    <source>
        <strain evidence="2 3">AM-OR11-056</strain>
    </source>
</reference>
<organism evidence="2 3">
    <name type="scientific">Rhizopogon vesiculosus</name>
    <dbReference type="NCBI Taxonomy" id="180088"/>
    <lineage>
        <taxon>Eukaryota</taxon>
        <taxon>Fungi</taxon>
        <taxon>Dikarya</taxon>
        <taxon>Basidiomycota</taxon>
        <taxon>Agaricomycotina</taxon>
        <taxon>Agaricomycetes</taxon>
        <taxon>Agaricomycetidae</taxon>
        <taxon>Boletales</taxon>
        <taxon>Suillineae</taxon>
        <taxon>Rhizopogonaceae</taxon>
        <taxon>Rhizopogon</taxon>
    </lineage>
</organism>
<gene>
    <name evidence="2" type="ORF">AZE42_00793</name>
</gene>
<dbReference type="STRING" id="180088.A0A1J8QZE9"/>
<dbReference type="Proteomes" id="UP000183567">
    <property type="component" value="Unassembled WGS sequence"/>
</dbReference>
<dbReference type="AlphaFoldDB" id="A0A1J8QZE9"/>
<feature type="region of interest" description="Disordered" evidence="1">
    <location>
        <begin position="24"/>
        <end position="89"/>
    </location>
</feature>
<feature type="region of interest" description="Disordered" evidence="1">
    <location>
        <begin position="355"/>
        <end position="380"/>
    </location>
</feature>
<protein>
    <submittedName>
        <fullName evidence="2">Uncharacterized protein</fullName>
    </submittedName>
</protein>
<feature type="compositionally biased region" description="Pro residues" evidence="1">
    <location>
        <begin position="57"/>
        <end position="71"/>
    </location>
</feature>
<feature type="compositionally biased region" description="Low complexity" evidence="1">
    <location>
        <begin position="245"/>
        <end position="274"/>
    </location>
</feature>
<dbReference type="EMBL" id="LVVM01003459">
    <property type="protein sequence ID" value="OJA14850.1"/>
    <property type="molecule type" value="Genomic_DNA"/>
</dbReference>
<name>A0A1J8QZE9_9AGAM</name>
<dbReference type="OrthoDB" id="3267303at2759"/>
<accession>A0A1J8QZE9</accession>
<keyword evidence="3" id="KW-1185">Reference proteome</keyword>
<feature type="region of interest" description="Disordered" evidence="1">
    <location>
        <begin position="121"/>
        <end position="141"/>
    </location>
</feature>
<comment type="caution">
    <text evidence="2">The sequence shown here is derived from an EMBL/GenBank/DDBJ whole genome shotgun (WGS) entry which is preliminary data.</text>
</comment>